<dbReference type="EMBL" id="GECZ01001114">
    <property type="protein sequence ID" value="JAS68655.1"/>
    <property type="molecule type" value="Transcribed_RNA"/>
</dbReference>
<protein>
    <submittedName>
        <fullName evidence="1">Uncharacterized protein</fullName>
    </submittedName>
</protein>
<evidence type="ECO:0000313" key="1">
    <source>
        <dbReference type="EMBL" id="JAS68655.1"/>
    </source>
</evidence>
<organism evidence="1">
    <name type="scientific">Cuerna arida</name>
    <dbReference type="NCBI Taxonomy" id="1464854"/>
    <lineage>
        <taxon>Eukaryota</taxon>
        <taxon>Metazoa</taxon>
        <taxon>Ecdysozoa</taxon>
        <taxon>Arthropoda</taxon>
        <taxon>Hexapoda</taxon>
        <taxon>Insecta</taxon>
        <taxon>Pterygota</taxon>
        <taxon>Neoptera</taxon>
        <taxon>Paraneoptera</taxon>
        <taxon>Hemiptera</taxon>
        <taxon>Auchenorrhyncha</taxon>
        <taxon>Membracoidea</taxon>
        <taxon>Cicadellidae</taxon>
        <taxon>Cicadellinae</taxon>
        <taxon>Proconiini</taxon>
        <taxon>Cuerna</taxon>
    </lineage>
</organism>
<sequence length="181" mass="20767">MVFCKMEEVKIVEYVEDAQYFTILVVVVVATKTVYGIDPSACHRNIKFMLIAACGATKREFHPWSTKYSVMGPEEIERRYQEMVKANMIKGMDKNDIDVYDYESNRLNENNDYDDSSEFLLFSRIKRSIIGLSKDRYFAEPFEQEKMGSFEFIGRLPGALKSKCCGGKALCSVDDFKGFCG</sequence>
<gene>
    <name evidence="1" type="ORF">g.9252</name>
</gene>
<accession>A0A1B6H1V3</accession>
<proteinExistence type="predicted"/>
<dbReference type="AlphaFoldDB" id="A0A1B6H1V3"/>
<reference evidence="1" key="1">
    <citation type="submission" date="2015-11" db="EMBL/GenBank/DDBJ databases">
        <title>De novo transcriptome assembly of four potential Pierce s Disease insect vectors from Arizona vineyards.</title>
        <authorList>
            <person name="Tassone E.E."/>
        </authorList>
    </citation>
    <scope>NUCLEOTIDE SEQUENCE</scope>
</reference>
<name>A0A1B6H1V3_9HEMI</name>